<keyword evidence="3" id="KW-1185">Reference proteome</keyword>
<protein>
    <submittedName>
        <fullName evidence="2">Uncharacterized protein</fullName>
    </submittedName>
</protein>
<evidence type="ECO:0000256" key="1">
    <source>
        <dbReference type="SAM" id="MobiDB-lite"/>
    </source>
</evidence>
<feature type="region of interest" description="Disordered" evidence="1">
    <location>
        <begin position="216"/>
        <end position="235"/>
    </location>
</feature>
<feature type="region of interest" description="Disordered" evidence="1">
    <location>
        <begin position="139"/>
        <end position="172"/>
    </location>
</feature>
<accession>A0AAV9HHL3</accession>
<evidence type="ECO:0000313" key="2">
    <source>
        <dbReference type="EMBL" id="KAK4459148.1"/>
    </source>
</evidence>
<proteinExistence type="predicted"/>
<name>A0AAV9HHL3_9PEZI</name>
<organism evidence="2 3">
    <name type="scientific">Cladorrhinum samala</name>
    <dbReference type="NCBI Taxonomy" id="585594"/>
    <lineage>
        <taxon>Eukaryota</taxon>
        <taxon>Fungi</taxon>
        <taxon>Dikarya</taxon>
        <taxon>Ascomycota</taxon>
        <taxon>Pezizomycotina</taxon>
        <taxon>Sordariomycetes</taxon>
        <taxon>Sordariomycetidae</taxon>
        <taxon>Sordariales</taxon>
        <taxon>Podosporaceae</taxon>
        <taxon>Cladorrhinum</taxon>
    </lineage>
</organism>
<sequence length="277" mass="31537">MTLSRKAAVWPHTDPFHAAATSPELSQSVMEHREQLRKLDRFFVAETVRGYEQECGDVETQTENAQNNRHINPKHRKRRLWPLSDAAKRCNGVLNVQQQALKEETTRHNHPKAEKKHRSELFKTFIGWNKKLKQVFLSSKSDPTHETLTSLEDEEFPENRENPGMATNPSTLLSSLEYSPKQTMPSPKADVEFVRGRTRDLQDVYSAAGPATAAAVTHESSQPRPNPTPRWNFAPDLGQSMDRELKRRRGAVDFTALGTFPIPPVYPSTPPPLYIDY</sequence>
<comment type="caution">
    <text evidence="2">The sequence shown here is derived from an EMBL/GenBank/DDBJ whole genome shotgun (WGS) entry which is preliminary data.</text>
</comment>
<reference evidence="2" key="1">
    <citation type="journal article" date="2023" name="Mol. Phylogenet. Evol.">
        <title>Genome-scale phylogeny and comparative genomics of the fungal order Sordariales.</title>
        <authorList>
            <person name="Hensen N."/>
            <person name="Bonometti L."/>
            <person name="Westerberg I."/>
            <person name="Brannstrom I.O."/>
            <person name="Guillou S."/>
            <person name="Cros-Aarteil S."/>
            <person name="Calhoun S."/>
            <person name="Haridas S."/>
            <person name="Kuo A."/>
            <person name="Mondo S."/>
            <person name="Pangilinan J."/>
            <person name="Riley R."/>
            <person name="LaButti K."/>
            <person name="Andreopoulos B."/>
            <person name="Lipzen A."/>
            <person name="Chen C."/>
            <person name="Yan M."/>
            <person name="Daum C."/>
            <person name="Ng V."/>
            <person name="Clum A."/>
            <person name="Steindorff A."/>
            <person name="Ohm R.A."/>
            <person name="Martin F."/>
            <person name="Silar P."/>
            <person name="Natvig D.O."/>
            <person name="Lalanne C."/>
            <person name="Gautier V."/>
            <person name="Ament-Velasquez S.L."/>
            <person name="Kruys A."/>
            <person name="Hutchinson M.I."/>
            <person name="Powell A.J."/>
            <person name="Barry K."/>
            <person name="Miller A.N."/>
            <person name="Grigoriev I.V."/>
            <person name="Debuchy R."/>
            <person name="Gladieux P."/>
            <person name="Hiltunen Thoren M."/>
            <person name="Johannesson H."/>
        </authorList>
    </citation>
    <scope>NUCLEOTIDE SEQUENCE</scope>
    <source>
        <strain evidence="2">PSN324</strain>
    </source>
</reference>
<dbReference type="AlphaFoldDB" id="A0AAV9HHL3"/>
<gene>
    <name evidence="2" type="ORF">QBC42DRAFT_289871</name>
</gene>
<evidence type="ECO:0000313" key="3">
    <source>
        <dbReference type="Proteomes" id="UP001321749"/>
    </source>
</evidence>
<dbReference type="EMBL" id="MU865045">
    <property type="protein sequence ID" value="KAK4459148.1"/>
    <property type="molecule type" value="Genomic_DNA"/>
</dbReference>
<feature type="compositionally biased region" description="Polar residues" evidence="1">
    <location>
        <begin position="139"/>
        <end position="150"/>
    </location>
</feature>
<dbReference type="Proteomes" id="UP001321749">
    <property type="component" value="Unassembled WGS sequence"/>
</dbReference>
<reference evidence="2" key="2">
    <citation type="submission" date="2023-06" db="EMBL/GenBank/DDBJ databases">
        <authorList>
            <consortium name="Lawrence Berkeley National Laboratory"/>
            <person name="Mondo S.J."/>
            <person name="Hensen N."/>
            <person name="Bonometti L."/>
            <person name="Westerberg I."/>
            <person name="Brannstrom I.O."/>
            <person name="Guillou S."/>
            <person name="Cros-Aarteil S."/>
            <person name="Calhoun S."/>
            <person name="Haridas S."/>
            <person name="Kuo A."/>
            <person name="Pangilinan J."/>
            <person name="Riley R."/>
            <person name="Labutti K."/>
            <person name="Andreopoulos B."/>
            <person name="Lipzen A."/>
            <person name="Chen C."/>
            <person name="Yanf M."/>
            <person name="Daum C."/>
            <person name="Ng V."/>
            <person name="Clum A."/>
            <person name="Steindorff A."/>
            <person name="Ohm R."/>
            <person name="Martin F."/>
            <person name="Silar P."/>
            <person name="Natvig D."/>
            <person name="Lalanne C."/>
            <person name="Gautier V."/>
            <person name="Ament-Velasquez S.L."/>
            <person name="Kruys A."/>
            <person name="Hutchinson M.I."/>
            <person name="Powell A.J."/>
            <person name="Barry K."/>
            <person name="Miller A.N."/>
            <person name="Grigoriev I.V."/>
            <person name="Debuchy R."/>
            <person name="Gladieux P."/>
            <person name="Thoren M.H."/>
            <person name="Johannesson H."/>
        </authorList>
    </citation>
    <scope>NUCLEOTIDE SEQUENCE</scope>
    <source>
        <strain evidence="2">PSN324</strain>
    </source>
</reference>